<dbReference type="Pfam" id="PF00364">
    <property type="entry name" value="Biotin_lipoyl"/>
    <property type="match status" value="1"/>
</dbReference>
<gene>
    <name evidence="4" type="primary">gcdC</name>
    <name evidence="4" type="ORF">HMPREF1039_1420</name>
</gene>
<feature type="region of interest" description="Disordered" evidence="2">
    <location>
        <begin position="56"/>
        <end position="76"/>
    </location>
</feature>
<dbReference type="InterPro" id="IPR000089">
    <property type="entry name" value="Biotin_lipoyl"/>
</dbReference>
<dbReference type="SUPFAM" id="SSF51230">
    <property type="entry name" value="Single hybrid motif"/>
    <property type="match status" value="1"/>
</dbReference>
<dbReference type="InterPro" id="IPR050709">
    <property type="entry name" value="Biotin_Carboxyl_Carrier/Decarb"/>
</dbReference>
<dbReference type="PANTHER" id="PTHR45266:SF3">
    <property type="entry name" value="OXALOACETATE DECARBOXYLASE ALPHA CHAIN"/>
    <property type="match status" value="1"/>
</dbReference>
<evidence type="ECO:0000313" key="4">
    <source>
        <dbReference type="EMBL" id="EGL41463.1"/>
    </source>
</evidence>
<organism evidence="4 5">
    <name type="scientific">Megasphaera lornae</name>
    <dbReference type="NCBI Taxonomy" id="1000568"/>
    <lineage>
        <taxon>Bacteria</taxon>
        <taxon>Bacillati</taxon>
        <taxon>Bacillota</taxon>
        <taxon>Negativicutes</taxon>
        <taxon>Veillonellales</taxon>
        <taxon>Veillonellaceae</taxon>
        <taxon>Megasphaera</taxon>
    </lineage>
</organism>
<sequence length="141" mass="14161">MKKFKVTVNGQSYEVEVEEIGSVTAAAPVPAAATSASAVPAATPVSAAPAVTPAAVKAPAATAPKEPLPEGAPTIKAPMPGKISALKAEPGQTVARGDVVVVLEAMKMQNDITAPQDGTIVELRVQVGDSVKTGDILVVLK</sequence>
<evidence type="ECO:0000259" key="3">
    <source>
        <dbReference type="PROSITE" id="PS50968"/>
    </source>
</evidence>
<evidence type="ECO:0000256" key="1">
    <source>
        <dbReference type="ARBA" id="ARBA00023267"/>
    </source>
</evidence>
<dbReference type="PANTHER" id="PTHR45266">
    <property type="entry name" value="OXALOACETATE DECARBOXYLASE ALPHA CHAIN"/>
    <property type="match status" value="1"/>
</dbReference>
<dbReference type="Gene3D" id="2.40.50.100">
    <property type="match status" value="1"/>
</dbReference>
<dbReference type="Proteomes" id="UP000004018">
    <property type="component" value="Unassembled WGS sequence"/>
</dbReference>
<dbReference type="CDD" id="cd06850">
    <property type="entry name" value="biotinyl_domain"/>
    <property type="match status" value="1"/>
</dbReference>
<dbReference type="InterPro" id="IPR001882">
    <property type="entry name" value="Biotin_BS"/>
</dbReference>
<proteinExistence type="predicted"/>
<dbReference type="PROSITE" id="PS00188">
    <property type="entry name" value="BIOTIN"/>
    <property type="match status" value="1"/>
</dbReference>
<feature type="domain" description="Lipoyl-binding" evidence="3">
    <location>
        <begin position="63"/>
        <end position="141"/>
    </location>
</feature>
<evidence type="ECO:0000313" key="5">
    <source>
        <dbReference type="Proteomes" id="UP000004018"/>
    </source>
</evidence>
<dbReference type="EMBL" id="AFIJ01000011">
    <property type="protein sequence ID" value="EGL41463.1"/>
    <property type="molecule type" value="Genomic_DNA"/>
</dbReference>
<keyword evidence="5" id="KW-1185">Reference proteome</keyword>
<dbReference type="EC" id="4.1.1.70" evidence="4"/>
<keyword evidence="4" id="KW-0456">Lyase</keyword>
<comment type="caution">
    <text evidence="4">The sequence shown here is derived from an EMBL/GenBank/DDBJ whole genome shotgun (WGS) entry which is preliminary data.</text>
</comment>
<reference evidence="4 5" key="1">
    <citation type="submission" date="2011-04" db="EMBL/GenBank/DDBJ databases">
        <authorList>
            <person name="Harkins D.M."/>
            <person name="Madupu R."/>
            <person name="Durkin A.S."/>
            <person name="Torralba M."/>
            <person name="Methe B."/>
            <person name="Sutton G.G."/>
            <person name="Nelson K.E."/>
        </authorList>
    </citation>
    <scope>NUCLEOTIDE SEQUENCE [LARGE SCALE GENOMIC DNA]</scope>
    <source>
        <strain evidence="4 5">UPII 199-6</strain>
    </source>
</reference>
<accession>A0ABN0D172</accession>
<name>A0ABN0D172_9FIRM</name>
<dbReference type="RefSeq" id="WP_007390799.1">
    <property type="nucleotide sequence ID" value="NZ_AFIJ01000011.1"/>
</dbReference>
<keyword evidence="1" id="KW-0092">Biotin</keyword>
<dbReference type="PROSITE" id="PS50968">
    <property type="entry name" value="BIOTINYL_LIPOYL"/>
    <property type="match status" value="1"/>
</dbReference>
<evidence type="ECO:0000256" key="2">
    <source>
        <dbReference type="SAM" id="MobiDB-lite"/>
    </source>
</evidence>
<protein>
    <submittedName>
        <fullName evidence="4">Glutaconyl-CoA decarboxylase subunit gamma</fullName>
        <ecNumber evidence="4">4.1.1.70</ecNumber>
    </submittedName>
</protein>
<dbReference type="GO" id="GO:0016829">
    <property type="term" value="F:lyase activity"/>
    <property type="evidence" value="ECO:0007669"/>
    <property type="project" value="UniProtKB-KW"/>
</dbReference>
<dbReference type="InterPro" id="IPR011053">
    <property type="entry name" value="Single_hybrid_motif"/>
</dbReference>